<dbReference type="SUPFAM" id="SSF49777">
    <property type="entry name" value="PEBP-like"/>
    <property type="match status" value="1"/>
</dbReference>
<dbReference type="Gene3D" id="3.90.280.10">
    <property type="entry name" value="PEBP-like"/>
    <property type="match status" value="1"/>
</dbReference>
<sequence length="185" mass="21101">MQVKMLRERVARDPLVLGQIIGDVVDPFTKSVNLKVVYGDKEVSNGTRLRQSMVINQPRVTIEGRDSRTLYSLVMINPDAPSPTNPTHREYLHWLVTDIPETVDASYGNEIVQYESPWTPTGIHRIVFVLFKQQIQQTVYAPGWRQNFYTRDFAAYYNLGSPVAAVYFNCHRESGCGGRRFSGLC</sequence>
<dbReference type="FunFam" id="3.90.280.10:FF:000001">
    <property type="entry name" value="Terminal flower 1"/>
    <property type="match status" value="1"/>
</dbReference>
<dbReference type="AlphaFoldDB" id="U5U9L1"/>
<dbReference type="InterPro" id="IPR035810">
    <property type="entry name" value="PEBP_euk"/>
</dbReference>
<dbReference type="EMBL" id="KC485353">
    <property type="protein sequence ID" value="AGZ20212.1"/>
    <property type="molecule type" value="mRNA"/>
</dbReference>
<dbReference type="InterPro" id="IPR008914">
    <property type="entry name" value="PEBP"/>
</dbReference>
<dbReference type="Pfam" id="PF01161">
    <property type="entry name" value="PBP"/>
    <property type="match status" value="1"/>
</dbReference>
<dbReference type="CDD" id="cd00866">
    <property type="entry name" value="PEBP_euk"/>
    <property type="match status" value="1"/>
</dbReference>
<organism evidence="2">
    <name type="scientific">Allium cepa</name>
    <name type="common">Onion</name>
    <dbReference type="NCBI Taxonomy" id="4679"/>
    <lineage>
        <taxon>Eukaryota</taxon>
        <taxon>Viridiplantae</taxon>
        <taxon>Streptophyta</taxon>
        <taxon>Embryophyta</taxon>
        <taxon>Tracheophyta</taxon>
        <taxon>Spermatophyta</taxon>
        <taxon>Magnoliopsida</taxon>
        <taxon>Liliopsida</taxon>
        <taxon>Asparagales</taxon>
        <taxon>Amaryllidaceae</taxon>
        <taxon>Allioideae</taxon>
        <taxon>Allieae</taxon>
        <taxon>Allium</taxon>
    </lineage>
</organism>
<accession>U5U9L1</accession>
<name>U5U9L1_ALLCE</name>
<dbReference type="SMR" id="U5U9L1"/>
<dbReference type="InterPro" id="IPR036610">
    <property type="entry name" value="PEBP-like_sf"/>
</dbReference>
<dbReference type="PANTHER" id="PTHR11362:SF98">
    <property type="entry name" value="PROTEIN FLOWERING LOCUS T"/>
    <property type="match status" value="1"/>
</dbReference>
<proteinExistence type="evidence at transcript level"/>
<evidence type="ECO:0000313" key="2">
    <source>
        <dbReference type="EMBL" id="AGZ20212.1"/>
    </source>
</evidence>
<reference evidence="2" key="1">
    <citation type="submission" date="2013-01" db="EMBL/GenBank/DDBJ databases">
        <title>Onion bulb formation and flowering in response to seasonal cues involves FT homologs.</title>
        <authorList>
            <person name="Lee R."/>
            <person name="Baldwin S."/>
            <person name="Pither-Joyce M."/>
            <person name="McCallum J.A."/>
            <person name="Macknight R."/>
        </authorList>
    </citation>
    <scope>NUCLEOTIDE SEQUENCE</scope>
</reference>
<comment type="similarity">
    <text evidence="1">Belongs to the phosphatidylethanolamine-binding protein family.</text>
</comment>
<dbReference type="PANTHER" id="PTHR11362">
    <property type="entry name" value="PHOSPHATIDYLETHANOLAMINE-BINDING PROTEIN"/>
    <property type="match status" value="1"/>
</dbReference>
<protein>
    <submittedName>
        <fullName evidence="2">FT6</fullName>
    </submittedName>
</protein>
<evidence type="ECO:0000256" key="1">
    <source>
        <dbReference type="ARBA" id="ARBA00007091"/>
    </source>
</evidence>